<dbReference type="Gene3D" id="3.60.120.10">
    <property type="entry name" value="Anthranilate synthase"/>
    <property type="match status" value="1"/>
</dbReference>
<dbReference type="InterPro" id="IPR005801">
    <property type="entry name" value="ADC_synthase"/>
</dbReference>
<evidence type="ECO:0000313" key="2">
    <source>
        <dbReference type="Proteomes" id="UP000789342"/>
    </source>
</evidence>
<proteinExistence type="predicted"/>
<protein>
    <submittedName>
        <fullName evidence="1">1838_t:CDS:1</fullName>
    </submittedName>
</protein>
<dbReference type="EMBL" id="CAJVPV010016573">
    <property type="protein sequence ID" value="CAG8698792.1"/>
    <property type="molecule type" value="Genomic_DNA"/>
</dbReference>
<sequence>ISIGAGGAIVYLSDPELEWQEVLLKSQSVLPSVLEYLNENMGENLP</sequence>
<comment type="caution">
    <text evidence="1">The sequence shown here is derived from an EMBL/GenBank/DDBJ whole genome shotgun (WGS) entry which is preliminary data.</text>
</comment>
<dbReference type="AlphaFoldDB" id="A0A9N9N3I4"/>
<feature type="non-terminal residue" evidence="1">
    <location>
        <position position="46"/>
    </location>
</feature>
<name>A0A9N9N3I4_9GLOM</name>
<evidence type="ECO:0000313" key="1">
    <source>
        <dbReference type="EMBL" id="CAG8698792.1"/>
    </source>
</evidence>
<dbReference type="OrthoDB" id="64220at2759"/>
<dbReference type="Proteomes" id="UP000789342">
    <property type="component" value="Unassembled WGS sequence"/>
</dbReference>
<reference evidence="1" key="1">
    <citation type="submission" date="2021-06" db="EMBL/GenBank/DDBJ databases">
        <authorList>
            <person name="Kallberg Y."/>
            <person name="Tangrot J."/>
            <person name="Rosling A."/>
        </authorList>
    </citation>
    <scope>NUCLEOTIDE SEQUENCE</scope>
    <source>
        <strain evidence="1">CL551</strain>
    </source>
</reference>
<accession>A0A9N9N3I4</accession>
<organism evidence="1 2">
    <name type="scientific">Acaulospora morrowiae</name>
    <dbReference type="NCBI Taxonomy" id="94023"/>
    <lineage>
        <taxon>Eukaryota</taxon>
        <taxon>Fungi</taxon>
        <taxon>Fungi incertae sedis</taxon>
        <taxon>Mucoromycota</taxon>
        <taxon>Glomeromycotina</taxon>
        <taxon>Glomeromycetes</taxon>
        <taxon>Diversisporales</taxon>
        <taxon>Acaulosporaceae</taxon>
        <taxon>Acaulospora</taxon>
    </lineage>
</organism>
<keyword evidence="2" id="KW-1185">Reference proteome</keyword>
<dbReference type="SUPFAM" id="SSF56322">
    <property type="entry name" value="ADC synthase"/>
    <property type="match status" value="1"/>
</dbReference>
<gene>
    <name evidence="1" type="ORF">AMORRO_LOCUS11999</name>
</gene>